<feature type="transmembrane region" description="Helical" evidence="13">
    <location>
        <begin position="414"/>
        <end position="437"/>
    </location>
</feature>
<name>A0A9D2MUT1_9FIRM</name>
<feature type="transmembrane region" description="Helical" evidence="13">
    <location>
        <begin position="256"/>
        <end position="277"/>
    </location>
</feature>
<keyword evidence="6" id="KW-0050">Antiport</keyword>
<feature type="transmembrane region" description="Helical" evidence="13">
    <location>
        <begin position="93"/>
        <end position="113"/>
    </location>
</feature>
<sequence length="456" mass="49049">MKTGHSLTQGSVGKVLLRFSLPFFLANLLQALYGAVDLLVVGLYCPAESVAAVSTGTQVTQIITSLLSGLTLGGTVLVAKYTGLGDTQRVERAIGTTLTAFGVFSLVLSVVLGASVPGILQLLQTPAASVEEAWQYVFICCMGTFFLCEYNALSAVLRGYGDSLTPLFFVAVACVCNVVGDLVLVGVFHLGPAGTAFATVFSQGVSMVCAVVYLNSRNFLFRFSWKNLRVDRRLLKELVILGVPVSLQECMVRVSFLYLTSITNSFGVYAASAVGIASKYDVFAMLPATSVSSALTALTAQNLAAGREERAGKFLRWGTEAAFACSLVFFAWAQLAPQTMIGLFSQDPQVIARGVPFFRSCSWDYLAVSFLFCYNGYLNGRERTLFTMANSCSGALLIRVPLLLLLSHGGVRSLALYGLVSPFSSLVMLLVIWVYLVPLHRLRPRAQGRNLSPTNG</sequence>
<comment type="caution">
    <text evidence="14">The sequence shown here is derived from an EMBL/GenBank/DDBJ whole genome shotgun (WGS) entry which is preliminary data.</text>
</comment>
<evidence type="ECO:0000256" key="12">
    <source>
        <dbReference type="ARBA" id="ARBA00031636"/>
    </source>
</evidence>
<comment type="similarity">
    <text evidence="3">Belongs to the multi antimicrobial extrusion (MATE) (TC 2.A.66.1) family.</text>
</comment>
<keyword evidence="7" id="KW-1003">Cell membrane</keyword>
<dbReference type="EMBL" id="DWXG01000006">
    <property type="protein sequence ID" value="HJB97102.1"/>
    <property type="molecule type" value="Genomic_DNA"/>
</dbReference>
<evidence type="ECO:0000313" key="15">
    <source>
        <dbReference type="Proteomes" id="UP000826793"/>
    </source>
</evidence>
<feature type="transmembrane region" description="Helical" evidence="13">
    <location>
        <begin position="62"/>
        <end position="81"/>
    </location>
</feature>
<evidence type="ECO:0000256" key="11">
    <source>
        <dbReference type="ARBA" id="ARBA00023136"/>
    </source>
</evidence>
<dbReference type="GO" id="GO:0015297">
    <property type="term" value="F:antiporter activity"/>
    <property type="evidence" value="ECO:0007669"/>
    <property type="project" value="UniProtKB-KW"/>
</dbReference>
<evidence type="ECO:0000256" key="5">
    <source>
        <dbReference type="ARBA" id="ARBA00022448"/>
    </source>
</evidence>
<evidence type="ECO:0000256" key="13">
    <source>
        <dbReference type="SAM" id="Phobius"/>
    </source>
</evidence>
<keyword evidence="8 13" id="KW-0812">Transmembrane</keyword>
<feature type="transmembrane region" description="Helical" evidence="13">
    <location>
        <begin position="385"/>
        <end position="408"/>
    </location>
</feature>
<evidence type="ECO:0000256" key="8">
    <source>
        <dbReference type="ARBA" id="ARBA00022692"/>
    </source>
</evidence>
<dbReference type="GO" id="GO:0042910">
    <property type="term" value="F:xenobiotic transmembrane transporter activity"/>
    <property type="evidence" value="ECO:0007669"/>
    <property type="project" value="InterPro"/>
</dbReference>
<proteinExistence type="inferred from homology"/>
<comment type="function">
    <text evidence="1">Multidrug efflux pump.</text>
</comment>
<protein>
    <recommendedName>
        <fullName evidence="4">Probable multidrug resistance protein NorM</fullName>
    </recommendedName>
    <alternativeName>
        <fullName evidence="12">Multidrug-efflux transporter</fullName>
    </alternativeName>
</protein>
<evidence type="ECO:0000313" key="14">
    <source>
        <dbReference type="EMBL" id="HJB97102.1"/>
    </source>
</evidence>
<evidence type="ECO:0000256" key="6">
    <source>
        <dbReference type="ARBA" id="ARBA00022449"/>
    </source>
</evidence>
<evidence type="ECO:0000256" key="10">
    <source>
        <dbReference type="ARBA" id="ARBA00023065"/>
    </source>
</evidence>
<feature type="transmembrane region" description="Helical" evidence="13">
    <location>
        <begin position="357"/>
        <end position="378"/>
    </location>
</feature>
<dbReference type="NCBIfam" id="TIGR00797">
    <property type="entry name" value="matE"/>
    <property type="match status" value="1"/>
</dbReference>
<keyword evidence="9 13" id="KW-1133">Transmembrane helix</keyword>
<reference evidence="14" key="1">
    <citation type="journal article" date="2021" name="PeerJ">
        <title>Extensive microbial diversity within the chicken gut microbiome revealed by metagenomics and culture.</title>
        <authorList>
            <person name="Gilroy R."/>
            <person name="Ravi A."/>
            <person name="Getino M."/>
            <person name="Pursley I."/>
            <person name="Horton D.L."/>
            <person name="Alikhan N.F."/>
            <person name="Baker D."/>
            <person name="Gharbi K."/>
            <person name="Hall N."/>
            <person name="Watson M."/>
            <person name="Adriaenssens E.M."/>
            <person name="Foster-Nyarko E."/>
            <person name="Jarju S."/>
            <person name="Secka A."/>
            <person name="Antonio M."/>
            <person name="Oren A."/>
            <person name="Chaudhuri R.R."/>
            <person name="La Ragione R."/>
            <person name="Hildebrand F."/>
            <person name="Pallen M.J."/>
        </authorList>
    </citation>
    <scope>NUCLEOTIDE SEQUENCE</scope>
    <source>
        <strain evidence="14">CHK185-1770</strain>
    </source>
</reference>
<comment type="subcellular location">
    <subcellularLocation>
        <location evidence="2">Cell membrane</location>
        <topology evidence="2">Multi-pass membrane protein</topology>
    </subcellularLocation>
</comment>
<reference evidence="14" key="2">
    <citation type="submission" date="2021-04" db="EMBL/GenBank/DDBJ databases">
        <authorList>
            <person name="Gilroy R."/>
        </authorList>
    </citation>
    <scope>NUCLEOTIDE SEQUENCE</scope>
    <source>
        <strain evidence="14">CHK185-1770</strain>
    </source>
</reference>
<evidence type="ECO:0000256" key="4">
    <source>
        <dbReference type="ARBA" id="ARBA00020268"/>
    </source>
</evidence>
<feature type="transmembrane region" description="Helical" evidence="13">
    <location>
        <begin position="317"/>
        <end position="337"/>
    </location>
</feature>
<dbReference type="PIRSF" id="PIRSF006603">
    <property type="entry name" value="DinF"/>
    <property type="match status" value="1"/>
</dbReference>
<evidence type="ECO:0000256" key="1">
    <source>
        <dbReference type="ARBA" id="ARBA00003408"/>
    </source>
</evidence>
<evidence type="ECO:0000256" key="9">
    <source>
        <dbReference type="ARBA" id="ARBA00022989"/>
    </source>
</evidence>
<dbReference type="PANTHER" id="PTHR43298">
    <property type="entry name" value="MULTIDRUG RESISTANCE PROTEIN NORM-RELATED"/>
    <property type="match status" value="1"/>
</dbReference>
<gene>
    <name evidence="14" type="ORF">H9710_00800</name>
</gene>
<dbReference type="InterPro" id="IPR002528">
    <property type="entry name" value="MATE_fam"/>
</dbReference>
<feature type="transmembrane region" description="Helical" evidence="13">
    <location>
        <begin position="133"/>
        <end position="152"/>
    </location>
</feature>
<feature type="transmembrane region" description="Helical" evidence="13">
    <location>
        <begin position="21"/>
        <end position="42"/>
    </location>
</feature>
<organism evidence="14 15">
    <name type="scientific">Candidatus Acutalibacter pullicola</name>
    <dbReference type="NCBI Taxonomy" id="2838417"/>
    <lineage>
        <taxon>Bacteria</taxon>
        <taxon>Bacillati</taxon>
        <taxon>Bacillota</taxon>
        <taxon>Clostridia</taxon>
        <taxon>Eubacteriales</taxon>
        <taxon>Acutalibacteraceae</taxon>
        <taxon>Acutalibacter</taxon>
    </lineage>
</organism>
<keyword evidence="5" id="KW-0813">Transport</keyword>
<dbReference type="InterPro" id="IPR050222">
    <property type="entry name" value="MATE_MdtK"/>
</dbReference>
<keyword evidence="10" id="KW-0406">Ion transport</keyword>
<dbReference type="PANTHER" id="PTHR43298:SF2">
    <property type="entry name" value="FMN_FAD EXPORTER YEEO-RELATED"/>
    <property type="match status" value="1"/>
</dbReference>
<evidence type="ECO:0000256" key="2">
    <source>
        <dbReference type="ARBA" id="ARBA00004651"/>
    </source>
</evidence>
<dbReference type="GO" id="GO:0005886">
    <property type="term" value="C:plasma membrane"/>
    <property type="evidence" value="ECO:0007669"/>
    <property type="project" value="UniProtKB-SubCell"/>
</dbReference>
<evidence type="ECO:0000256" key="3">
    <source>
        <dbReference type="ARBA" id="ARBA00010199"/>
    </source>
</evidence>
<feature type="transmembrane region" description="Helical" evidence="13">
    <location>
        <begin position="283"/>
        <end position="305"/>
    </location>
</feature>
<feature type="transmembrane region" description="Helical" evidence="13">
    <location>
        <begin position="164"/>
        <end position="190"/>
    </location>
</feature>
<dbReference type="CDD" id="cd13138">
    <property type="entry name" value="MATE_yoeA_like"/>
    <property type="match status" value="1"/>
</dbReference>
<feature type="transmembrane region" description="Helical" evidence="13">
    <location>
        <begin position="196"/>
        <end position="214"/>
    </location>
</feature>
<dbReference type="Proteomes" id="UP000826793">
    <property type="component" value="Unassembled WGS sequence"/>
</dbReference>
<dbReference type="AlphaFoldDB" id="A0A9D2MUT1"/>
<dbReference type="InterPro" id="IPR048279">
    <property type="entry name" value="MdtK-like"/>
</dbReference>
<dbReference type="Pfam" id="PF01554">
    <property type="entry name" value="MatE"/>
    <property type="match status" value="2"/>
</dbReference>
<dbReference type="GO" id="GO:0006811">
    <property type="term" value="P:monoatomic ion transport"/>
    <property type="evidence" value="ECO:0007669"/>
    <property type="project" value="UniProtKB-KW"/>
</dbReference>
<accession>A0A9D2MUT1</accession>
<keyword evidence="11 13" id="KW-0472">Membrane</keyword>
<evidence type="ECO:0000256" key="7">
    <source>
        <dbReference type="ARBA" id="ARBA00022475"/>
    </source>
</evidence>